<dbReference type="InterPro" id="IPR023393">
    <property type="entry name" value="START-like_dom_sf"/>
</dbReference>
<name>A0A8B8D958_CRAVI</name>
<keyword evidence="12" id="KW-0472">Membrane</keyword>
<dbReference type="OrthoDB" id="5403181at2759"/>
<evidence type="ECO:0000256" key="16">
    <source>
        <dbReference type="ARBA" id="ARBA00080073"/>
    </source>
</evidence>
<evidence type="ECO:0000313" key="21">
    <source>
        <dbReference type="RefSeq" id="XP_022324155.1"/>
    </source>
</evidence>
<evidence type="ECO:0000256" key="13">
    <source>
        <dbReference type="ARBA" id="ARBA00023273"/>
    </source>
</evidence>
<dbReference type="RefSeq" id="XP_022321393.1">
    <property type="nucleotide sequence ID" value="XM_022465685.1"/>
</dbReference>
<evidence type="ECO:0000256" key="2">
    <source>
        <dbReference type="ARBA" id="ARBA00004370"/>
    </source>
</evidence>
<dbReference type="Gene3D" id="3.30.530.20">
    <property type="match status" value="1"/>
</dbReference>
<evidence type="ECO:0000256" key="14">
    <source>
        <dbReference type="ARBA" id="ARBA00070345"/>
    </source>
</evidence>
<dbReference type="KEGG" id="cvn:111123384"/>
<keyword evidence="6" id="KW-0597">Phosphoprotein</keyword>
<keyword evidence="7" id="KW-0282">Flagellum</keyword>
<keyword evidence="9" id="KW-0445">Lipid transport</keyword>
<evidence type="ECO:0000256" key="7">
    <source>
        <dbReference type="ARBA" id="ARBA00022846"/>
    </source>
</evidence>
<dbReference type="Pfam" id="PF01852">
    <property type="entry name" value="START"/>
    <property type="match status" value="1"/>
</dbReference>
<dbReference type="GO" id="GO:0031514">
    <property type="term" value="C:motile cilium"/>
    <property type="evidence" value="ECO:0007669"/>
    <property type="project" value="UniProtKB-SubCell"/>
</dbReference>
<evidence type="ECO:0000256" key="5">
    <source>
        <dbReference type="ARBA" id="ARBA00022490"/>
    </source>
</evidence>
<evidence type="ECO:0000256" key="17">
    <source>
        <dbReference type="SAM" id="MobiDB-lite"/>
    </source>
</evidence>
<keyword evidence="13" id="KW-0966">Cell projection</keyword>
<sequence>MDVGEVRVAEDADFKRLKSLCDETDGWKQEYNKNNTTVSTKINELSDFQMVKVRTVFKDIKPEVLYDVLHDPEYRKTWDHTMLEGYEICAINPNNDIGYYAMKCPPPLKNRDFVTQRSWLDLGVEKCIVNHSVNHKSMPIRKGYVRGISYVTGYLIREQGPKKCQFTYVSQSDPRGKLPAWVVNKATQYLAPKVISRIYKACQSYEAWKSSHNPGHKPWLYPEQMSLPRLDLQDIKTECEFTSNESLDESNVKEEDIDKDYEDEI</sequence>
<evidence type="ECO:0000256" key="12">
    <source>
        <dbReference type="ARBA" id="ARBA00023136"/>
    </source>
</evidence>
<dbReference type="GO" id="GO:0008289">
    <property type="term" value="F:lipid binding"/>
    <property type="evidence" value="ECO:0007669"/>
    <property type="project" value="UniProtKB-KW"/>
</dbReference>
<evidence type="ECO:0000256" key="8">
    <source>
        <dbReference type="ARBA" id="ARBA00022990"/>
    </source>
</evidence>
<organism evidence="19 21">
    <name type="scientific">Crassostrea virginica</name>
    <name type="common">Eastern oyster</name>
    <dbReference type="NCBI Taxonomy" id="6565"/>
    <lineage>
        <taxon>Eukaryota</taxon>
        <taxon>Metazoa</taxon>
        <taxon>Spiralia</taxon>
        <taxon>Lophotrochozoa</taxon>
        <taxon>Mollusca</taxon>
        <taxon>Bivalvia</taxon>
        <taxon>Autobranchia</taxon>
        <taxon>Pteriomorphia</taxon>
        <taxon>Ostreida</taxon>
        <taxon>Ostreoidea</taxon>
        <taxon>Ostreidae</taxon>
        <taxon>Crassostrea</taxon>
    </lineage>
</organism>
<feature type="region of interest" description="Disordered" evidence="17">
    <location>
        <begin position="241"/>
        <end position="265"/>
    </location>
</feature>
<evidence type="ECO:0000313" key="20">
    <source>
        <dbReference type="RefSeq" id="XP_022321393.1"/>
    </source>
</evidence>
<evidence type="ECO:0000256" key="1">
    <source>
        <dbReference type="ARBA" id="ARBA00004230"/>
    </source>
</evidence>
<proteinExistence type="predicted"/>
<evidence type="ECO:0000256" key="10">
    <source>
        <dbReference type="ARBA" id="ARBA00023069"/>
    </source>
</evidence>
<keyword evidence="8" id="KW-0007">Acetylation</keyword>
<feature type="domain" description="START" evidence="18">
    <location>
        <begin position="23"/>
        <end position="207"/>
    </location>
</feature>
<dbReference type="AlphaFoldDB" id="A0A8B8D958"/>
<dbReference type="InterPro" id="IPR002913">
    <property type="entry name" value="START_lipid-bd_dom"/>
</dbReference>
<dbReference type="CDD" id="cd08871">
    <property type="entry name" value="START_STARD10-like"/>
    <property type="match status" value="1"/>
</dbReference>
<dbReference type="Proteomes" id="UP000694844">
    <property type="component" value="Chromosome 3"/>
</dbReference>
<dbReference type="InterPro" id="IPR051213">
    <property type="entry name" value="START_lipid_transfer"/>
</dbReference>
<evidence type="ECO:0000313" key="19">
    <source>
        <dbReference type="Proteomes" id="UP000694844"/>
    </source>
</evidence>
<gene>
    <name evidence="21" type="primary">LOC111125029</name>
    <name evidence="20" type="synonym">LOC111123384</name>
</gene>
<evidence type="ECO:0000256" key="15">
    <source>
        <dbReference type="ARBA" id="ARBA00076937"/>
    </source>
</evidence>
<evidence type="ECO:0000256" key="6">
    <source>
        <dbReference type="ARBA" id="ARBA00022553"/>
    </source>
</evidence>
<keyword evidence="5" id="KW-0963">Cytoplasm</keyword>
<evidence type="ECO:0000256" key="11">
    <source>
        <dbReference type="ARBA" id="ARBA00023121"/>
    </source>
</evidence>
<dbReference type="SMART" id="SM00234">
    <property type="entry name" value="START"/>
    <property type="match status" value="1"/>
</dbReference>
<protein>
    <recommendedName>
        <fullName evidence="14">START domain-containing protein 10</fullName>
    </recommendedName>
    <alternativeName>
        <fullName evidence="15">PCTP-like protein</fullName>
    </alternativeName>
    <alternativeName>
        <fullName evidence="16">StAR-related lipid transfer protein 10</fullName>
    </alternativeName>
</protein>
<dbReference type="PANTHER" id="PTHR19308:SF14">
    <property type="entry name" value="START DOMAIN-CONTAINING PROTEIN"/>
    <property type="match status" value="1"/>
</dbReference>
<dbReference type="SUPFAM" id="SSF55961">
    <property type="entry name" value="Bet v1-like"/>
    <property type="match status" value="1"/>
</dbReference>
<dbReference type="RefSeq" id="XP_022324155.1">
    <property type="nucleotide sequence ID" value="XM_022468447.1"/>
</dbReference>
<dbReference type="PROSITE" id="PS50848">
    <property type="entry name" value="START"/>
    <property type="match status" value="1"/>
</dbReference>
<dbReference type="KEGG" id="cvn:111125029"/>
<dbReference type="GO" id="GO:0006869">
    <property type="term" value="P:lipid transport"/>
    <property type="evidence" value="ECO:0007669"/>
    <property type="project" value="UniProtKB-KW"/>
</dbReference>
<dbReference type="GO" id="GO:0005829">
    <property type="term" value="C:cytosol"/>
    <property type="evidence" value="ECO:0007669"/>
    <property type="project" value="UniProtKB-ARBA"/>
</dbReference>
<keyword evidence="19" id="KW-1185">Reference proteome</keyword>
<dbReference type="PANTHER" id="PTHR19308">
    <property type="entry name" value="PHOSPHATIDYLCHOLINE TRANSFER PROTEIN"/>
    <property type="match status" value="1"/>
</dbReference>
<keyword evidence="10" id="KW-0969">Cilium</keyword>
<keyword evidence="11" id="KW-0446">Lipid-binding</keyword>
<evidence type="ECO:0000256" key="4">
    <source>
        <dbReference type="ARBA" id="ARBA00022448"/>
    </source>
</evidence>
<dbReference type="GeneID" id="111125029"/>
<evidence type="ECO:0000259" key="18">
    <source>
        <dbReference type="PROSITE" id="PS50848"/>
    </source>
</evidence>
<dbReference type="GO" id="GO:0016020">
    <property type="term" value="C:membrane"/>
    <property type="evidence" value="ECO:0007669"/>
    <property type="project" value="UniProtKB-SubCell"/>
</dbReference>
<reference evidence="20 21" key="1">
    <citation type="submission" date="2025-04" db="UniProtKB">
        <authorList>
            <consortium name="RefSeq"/>
        </authorList>
    </citation>
    <scope>IDENTIFICATION</scope>
    <source>
        <tissue evidence="20 21">Whole sample</tissue>
    </source>
</reference>
<evidence type="ECO:0000256" key="9">
    <source>
        <dbReference type="ARBA" id="ARBA00023055"/>
    </source>
</evidence>
<evidence type="ECO:0000256" key="3">
    <source>
        <dbReference type="ARBA" id="ARBA00004496"/>
    </source>
</evidence>
<keyword evidence="4" id="KW-0813">Transport</keyword>
<dbReference type="InterPro" id="IPR041951">
    <property type="entry name" value="STARD10_START"/>
</dbReference>
<accession>A0A8B8D958</accession>
<dbReference type="FunFam" id="3.30.530.20:FF:000008">
    <property type="entry name" value="START domain containing 10"/>
    <property type="match status" value="1"/>
</dbReference>
<comment type="subcellular location">
    <subcellularLocation>
        <location evidence="1">Cell projection</location>
        <location evidence="1">Cilium</location>
        <location evidence="1">Flagellum</location>
    </subcellularLocation>
    <subcellularLocation>
        <location evidence="3">Cytoplasm</location>
    </subcellularLocation>
    <subcellularLocation>
        <location evidence="2">Membrane</location>
    </subcellularLocation>
</comment>